<evidence type="ECO:0000259" key="1">
    <source>
        <dbReference type="Pfam" id="PF01979"/>
    </source>
</evidence>
<dbReference type="SUPFAM" id="SSF51556">
    <property type="entry name" value="Metallo-dependent hydrolases"/>
    <property type="match status" value="1"/>
</dbReference>
<dbReference type="GO" id="GO:0090614">
    <property type="term" value="F:5'-methylthioadenosine deaminase activity"/>
    <property type="evidence" value="ECO:0007669"/>
    <property type="project" value="UniProtKB-EC"/>
</dbReference>
<dbReference type="AlphaFoldDB" id="A0A151AAL8"/>
<dbReference type="Proteomes" id="UP000075321">
    <property type="component" value="Unassembled WGS sequence"/>
</dbReference>
<name>A0A151AAL8_9EURY</name>
<feature type="domain" description="Amidohydrolase-related" evidence="1">
    <location>
        <begin position="59"/>
        <end position="437"/>
    </location>
</feature>
<evidence type="ECO:0000313" key="3">
    <source>
        <dbReference type="Proteomes" id="UP000075321"/>
    </source>
</evidence>
<dbReference type="GO" id="GO:0050270">
    <property type="term" value="F:S-adenosylhomocysteine deaminase activity"/>
    <property type="evidence" value="ECO:0007669"/>
    <property type="project" value="UniProtKB-EC"/>
</dbReference>
<dbReference type="EC" id="3.5.4.31" evidence="2"/>
<comment type="caution">
    <text evidence="2">The sequence shown here is derived from an EMBL/GenBank/DDBJ whole genome shotgun (WGS) entry which is preliminary data.</text>
</comment>
<dbReference type="InterPro" id="IPR011059">
    <property type="entry name" value="Metal-dep_hydrolase_composite"/>
</dbReference>
<keyword evidence="3" id="KW-1185">Reference proteome</keyword>
<dbReference type="PATRIC" id="fig|1008153.3.peg.3235"/>
<dbReference type="PANTHER" id="PTHR43794:SF5">
    <property type="entry name" value="CHLOROHYDROLASE FAMILY PROTEIN"/>
    <property type="match status" value="1"/>
</dbReference>
<dbReference type="EC" id="3.5.4.28" evidence="2"/>
<gene>
    <name evidence="2" type="primary">mtaD_4</name>
    <name evidence="2" type="ORF">HAPAU_31070</name>
</gene>
<dbReference type="InterPro" id="IPR032466">
    <property type="entry name" value="Metal_Hydrolase"/>
</dbReference>
<protein>
    <submittedName>
        <fullName evidence="2">5-methylthioadenosine/S-adenosylhomocysteine deaminase</fullName>
        <ecNumber evidence="2">3.5.4.28</ecNumber>
        <ecNumber evidence="2">3.5.4.31</ecNumber>
    </submittedName>
</protein>
<dbReference type="Gene3D" id="3.20.20.140">
    <property type="entry name" value="Metal-dependent hydrolases"/>
    <property type="match status" value="1"/>
</dbReference>
<dbReference type="Pfam" id="PF01979">
    <property type="entry name" value="Amidohydro_1"/>
    <property type="match status" value="1"/>
</dbReference>
<organism evidence="2 3">
    <name type="scientific">Halalkalicoccus paucihalophilus</name>
    <dbReference type="NCBI Taxonomy" id="1008153"/>
    <lineage>
        <taxon>Archaea</taxon>
        <taxon>Methanobacteriati</taxon>
        <taxon>Methanobacteriota</taxon>
        <taxon>Stenosarchaea group</taxon>
        <taxon>Halobacteria</taxon>
        <taxon>Halobacteriales</taxon>
        <taxon>Halococcaceae</taxon>
        <taxon>Halalkalicoccus</taxon>
    </lineage>
</organism>
<dbReference type="SUPFAM" id="SSF51338">
    <property type="entry name" value="Composite domain of metallo-dependent hydrolases"/>
    <property type="match status" value="1"/>
</dbReference>
<sequence length="472" mass="51302">MTDILITNGTIVTQDKERRIINNGAVAVTGDRISAVGSADRLKEETSPARTIDAEGGAVIPGLINAHTHVSDVLLRGAFSQDRRLYDWLFNVKQPALFEMRPEEHALAARLYCIEALQSGTTTFVENATALDWADLEPTRRKLDVYDEMGVRNVYGAGIRDRTPDEDFRRLFEEITARNRESSHTGPDRLVVETEEALNNVAALIEKFHDAEGRQSVWPAPATLATTTPDALQGAYRLAEEYDVMTTTHVAEAETETEERGALSSIEYLRNIGCLGERALLAHCVQTDARDVRLLAQSETAVVHNYRANMRLATGFAPVVSMLDTGVLTAIGTDNSILNDTVNPLSDAGAVATGHKGYHRDPGVIPARKAFDMVTRDAAAAIGHADRLGSIEAGKRADIAVLDLDEPHLTPSPDPVHTLIYGTQGSEVETVLCSGSVIMHEREIDTMTESVSAILAEATDVAEDLVERVNIG</sequence>
<dbReference type="OrthoDB" id="24954at2157"/>
<evidence type="ECO:0000313" key="2">
    <source>
        <dbReference type="EMBL" id="KYH24731.1"/>
    </source>
</evidence>
<dbReference type="InterPro" id="IPR050287">
    <property type="entry name" value="MTA/SAH_deaminase"/>
</dbReference>
<dbReference type="EMBL" id="LTAZ01000012">
    <property type="protein sequence ID" value="KYH24731.1"/>
    <property type="molecule type" value="Genomic_DNA"/>
</dbReference>
<proteinExistence type="predicted"/>
<keyword evidence="2" id="KW-0378">Hydrolase</keyword>
<accession>A0A151AAL8</accession>
<dbReference type="InterPro" id="IPR006680">
    <property type="entry name" value="Amidohydro-rel"/>
</dbReference>
<dbReference type="RefSeq" id="WP_066384350.1">
    <property type="nucleotide sequence ID" value="NZ_LTAZ01000012.1"/>
</dbReference>
<reference evidence="2 3" key="1">
    <citation type="submission" date="2016-02" db="EMBL/GenBank/DDBJ databases">
        <title>Genome sequence of Halalkalicoccus paucihalophilus DSM 24557.</title>
        <authorList>
            <person name="Poehlein A."/>
            <person name="Daniel R."/>
        </authorList>
    </citation>
    <scope>NUCLEOTIDE SEQUENCE [LARGE SCALE GENOMIC DNA]</scope>
    <source>
        <strain evidence="2 3">DSM 24557</strain>
    </source>
</reference>
<dbReference type="PANTHER" id="PTHR43794">
    <property type="entry name" value="AMINOHYDROLASE SSNA-RELATED"/>
    <property type="match status" value="1"/>
</dbReference>
<dbReference type="Gene3D" id="2.30.40.10">
    <property type="entry name" value="Urease, subunit C, domain 1"/>
    <property type="match status" value="1"/>
</dbReference>